<reference evidence="11" key="1">
    <citation type="submission" date="2023-07" db="EMBL/GenBank/DDBJ databases">
        <authorList>
            <consortium name="AG Swart"/>
            <person name="Singh M."/>
            <person name="Singh A."/>
            <person name="Seah K."/>
            <person name="Emmerich C."/>
        </authorList>
    </citation>
    <scope>NUCLEOTIDE SEQUENCE</scope>
    <source>
        <strain evidence="11">DP1</strain>
    </source>
</reference>
<evidence type="ECO:0000259" key="10">
    <source>
        <dbReference type="Pfam" id="PF00728"/>
    </source>
</evidence>
<dbReference type="PANTHER" id="PTHR22600">
    <property type="entry name" value="BETA-HEXOSAMINIDASE"/>
    <property type="match status" value="1"/>
</dbReference>
<dbReference type="InterPro" id="IPR017853">
    <property type="entry name" value="GH"/>
</dbReference>
<evidence type="ECO:0000256" key="6">
    <source>
        <dbReference type="ARBA" id="ARBA00023295"/>
    </source>
</evidence>
<dbReference type="SUPFAM" id="SSF51445">
    <property type="entry name" value="(Trans)glycosidases"/>
    <property type="match status" value="1"/>
</dbReference>
<proteinExistence type="inferred from homology"/>
<feature type="domain" description="Glycoside hydrolase family 20 catalytic" evidence="10">
    <location>
        <begin position="167"/>
        <end position="505"/>
    </location>
</feature>
<gene>
    <name evidence="11" type="ORF">ECRASSUSDP1_LOCUS6042</name>
</gene>
<dbReference type="AlphaFoldDB" id="A0AAD1XAG1"/>
<comment type="catalytic activity">
    <reaction evidence="1 7">
        <text>Hydrolysis of terminal non-reducing N-acetyl-D-hexosamine residues in N-acetyl-beta-D-hexosaminides.</text>
        <dbReference type="EC" id="3.2.1.52"/>
    </reaction>
</comment>
<dbReference type="InterPro" id="IPR025705">
    <property type="entry name" value="Beta_hexosaminidase_sua/sub"/>
</dbReference>
<accession>A0AAD1XAG1</accession>
<dbReference type="Gene3D" id="3.20.20.80">
    <property type="entry name" value="Glycosidases"/>
    <property type="match status" value="1"/>
</dbReference>
<evidence type="ECO:0000256" key="2">
    <source>
        <dbReference type="ARBA" id="ARBA00006285"/>
    </source>
</evidence>
<evidence type="ECO:0000256" key="5">
    <source>
        <dbReference type="ARBA" id="ARBA00023180"/>
    </source>
</evidence>
<dbReference type="GO" id="GO:0016020">
    <property type="term" value="C:membrane"/>
    <property type="evidence" value="ECO:0007669"/>
    <property type="project" value="TreeGrafter"/>
</dbReference>
<dbReference type="PANTHER" id="PTHR22600:SF57">
    <property type="entry name" value="BETA-N-ACETYLHEXOSAMINIDASE"/>
    <property type="match status" value="1"/>
</dbReference>
<dbReference type="Proteomes" id="UP001295684">
    <property type="component" value="Unassembled WGS sequence"/>
</dbReference>
<dbReference type="GO" id="GO:0004563">
    <property type="term" value="F:beta-N-acetylhexosaminidase activity"/>
    <property type="evidence" value="ECO:0007669"/>
    <property type="project" value="UniProtKB-EC"/>
</dbReference>
<dbReference type="InterPro" id="IPR015883">
    <property type="entry name" value="Glyco_hydro_20_cat"/>
</dbReference>
<dbReference type="Pfam" id="PF00728">
    <property type="entry name" value="Glyco_hydro_20"/>
    <property type="match status" value="1"/>
</dbReference>
<dbReference type="PRINTS" id="PR00738">
    <property type="entry name" value="GLHYDRLASE20"/>
</dbReference>
<name>A0AAD1XAG1_EUPCR</name>
<organism evidence="11 12">
    <name type="scientific">Euplotes crassus</name>
    <dbReference type="NCBI Taxonomy" id="5936"/>
    <lineage>
        <taxon>Eukaryota</taxon>
        <taxon>Sar</taxon>
        <taxon>Alveolata</taxon>
        <taxon>Ciliophora</taxon>
        <taxon>Intramacronucleata</taxon>
        <taxon>Spirotrichea</taxon>
        <taxon>Hypotrichia</taxon>
        <taxon>Euplotida</taxon>
        <taxon>Euplotidae</taxon>
        <taxon>Moneuplotes</taxon>
    </lineage>
</organism>
<dbReference type="PIRSF" id="PIRSF001093">
    <property type="entry name" value="B-hxosamndse_ab_euk"/>
    <property type="match status" value="1"/>
</dbReference>
<comment type="caution">
    <text evidence="11">The sequence shown here is derived from an EMBL/GenBank/DDBJ whole genome shotgun (WGS) entry which is preliminary data.</text>
</comment>
<feature type="signal peptide" evidence="9">
    <location>
        <begin position="1"/>
        <end position="25"/>
    </location>
</feature>
<dbReference type="Gene3D" id="3.30.379.10">
    <property type="entry name" value="Chitobiase/beta-hexosaminidase domain 2-like"/>
    <property type="match status" value="1"/>
</dbReference>
<protein>
    <recommendedName>
        <fullName evidence="7">Beta-hexosaminidase</fullName>
        <ecNumber evidence="7">3.2.1.52</ecNumber>
    </recommendedName>
</protein>
<dbReference type="GO" id="GO:0030203">
    <property type="term" value="P:glycosaminoglycan metabolic process"/>
    <property type="evidence" value="ECO:0007669"/>
    <property type="project" value="TreeGrafter"/>
</dbReference>
<feature type="chain" id="PRO_5042177834" description="Beta-hexosaminidase" evidence="9">
    <location>
        <begin position="26"/>
        <end position="566"/>
    </location>
</feature>
<dbReference type="FunFam" id="3.20.20.80:FF:000063">
    <property type="entry name" value="Beta-hexosaminidase"/>
    <property type="match status" value="1"/>
</dbReference>
<evidence type="ECO:0000256" key="4">
    <source>
        <dbReference type="ARBA" id="ARBA00022801"/>
    </source>
</evidence>
<dbReference type="GO" id="GO:0005975">
    <property type="term" value="P:carbohydrate metabolic process"/>
    <property type="evidence" value="ECO:0007669"/>
    <property type="project" value="InterPro"/>
</dbReference>
<dbReference type="EC" id="3.2.1.52" evidence="7"/>
<feature type="active site" description="Proton donor" evidence="8">
    <location>
        <position position="335"/>
    </location>
</feature>
<dbReference type="EMBL" id="CAMPGE010005855">
    <property type="protein sequence ID" value="CAI2364697.1"/>
    <property type="molecule type" value="Genomic_DNA"/>
</dbReference>
<comment type="similarity">
    <text evidence="2 7">Belongs to the glycosyl hydrolase 20 family.</text>
</comment>
<keyword evidence="12" id="KW-1185">Reference proteome</keyword>
<sequence length="566" mass="64654">MNNFRKSFVWGTLFITLLFLSTMRAKESSRPLITPNPKEMSFGSQTVEIKDCLHISSIGNDYGFLHNLTQIYDSIFFKNQNSGFGSSCSNNLLLEVKNSFVMMPAGFNPKDQSYKLEVMSNGNIHIEAQYQVGVLRAMDSLAQILDHSNGKTVIPHVPLEISDEPRYGYIGLLLDISRNYYPMETLKTIINGMRMSKVNVLHLHLTDDDSFPIDLPSFPGMVKHTALSPEEVYTVKDIHEIISYANQNGVKVIPEFDIPGHTRSIGDDPSFSHLMTCLNRISKWQMPDGTRIKGGPSGGVLNPTLEETYDFVDKVINDLRKIFSSSDFVHLGGDEVNTNACWVLDEKIGQWMQENEFANGNELFAYFQQKVGTLAKESGVRTAHWVYQNNWDLKWDEGSVLQYWGDSQYIPKFQETYPDHQHILSVHELFYFDCGLGNRYGVDLCNPYQTWARIKMFEPTDYYSPDSDQLLGGEGAMWSELNTAHNVFNKIWPRLGVISSIFWSGKVEKPFKWGDIVEELVSYRDYLKANGVEANQVTSRYCEANPHKVFDAWDSEDFESIEYLFA</sequence>
<evidence type="ECO:0000256" key="7">
    <source>
        <dbReference type="PIRNR" id="PIRNR001093"/>
    </source>
</evidence>
<evidence type="ECO:0000313" key="11">
    <source>
        <dbReference type="EMBL" id="CAI2364697.1"/>
    </source>
</evidence>
<keyword evidence="4 7" id="KW-0378">Hydrolase</keyword>
<keyword evidence="5" id="KW-0325">Glycoprotein</keyword>
<evidence type="ECO:0000313" key="12">
    <source>
        <dbReference type="Proteomes" id="UP001295684"/>
    </source>
</evidence>
<evidence type="ECO:0000256" key="3">
    <source>
        <dbReference type="ARBA" id="ARBA00022729"/>
    </source>
</evidence>
<dbReference type="SUPFAM" id="SSF55545">
    <property type="entry name" value="beta-N-acetylhexosaminidase-like domain"/>
    <property type="match status" value="1"/>
</dbReference>
<evidence type="ECO:0000256" key="1">
    <source>
        <dbReference type="ARBA" id="ARBA00001231"/>
    </source>
</evidence>
<evidence type="ECO:0000256" key="9">
    <source>
        <dbReference type="SAM" id="SignalP"/>
    </source>
</evidence>
<keyword evidence="3 9" id="KW-0732">Signal</keyword>
<dbReference type="InterPro" id="IPR029018">
    <property type="entry name" value="Hex-like_dom2"/>
</dbReference>
<evidence type="ECO:0000256" key="8">
    <source>
        <dbReference type="PIRSR" id="PIRSR001093-1"/>
    </source>
</evidence>
<keyword evidence="6 7" id="KW-0326">Glycosidase</keyword>